<evidence type="ECO:0000313" key="2">
    <source>
        <dbReference type="EMBL" id="MBO8428621.1"/>
    </source>
</evidence>
<dbReference type="InterPro" id="IPR045175">
    <property type="entry name" value="M28_fam"/>
</dbReference>
<proteinExistence type="predicted"/>
<protein>
    <submittedName>
        <fullName evidence="2">M28 family peptidase</fullName>
    </submittedName>
</protein>
<dbReference type="GO" id="GO:0008235">
    <property type="term" value="F:metalloexopeptidase activity"/>
    <property type="evidence" value="ECO:0007669"/>
    <property type="project" value="InterPro"/>
</dbReference>
<organism evidence="2 3">
    <name type="scientific">Candidatus Egerieousia excrementavium</name>
    <dbReference type="NCBI Taxonomy" id="2840778"/>
    <lineage>
        <taxon>Bacteria</taxon>
        <taxon>Pseudomonadati</taxon>
        <taxon>Bacteroidota</taxon>
        <taxon>Bacteroidia</taxon>
        <taxon>Bacteroidales</taxon>
        <taxon>Candidatus Egerieousia</taxon>
    </lineage>
</organism>
<accession>A0A9D9DK18</accession>
<dbReference type="GO" id="GO:0006508">
    <property type="term" value="P:proteolysis"/>
    <property type="evidence" value="ECO:0007669"/>
    <property type="project" value="InterPro"/>
</dbReference>
<dbReference type="PANTHER" id="PTHR12147">
    <property type="entry name" value="METALLOPEPTIDASE M28 FAMILY MEMBER"/>
    <property type="match status" value="1"/>
</dbReference>
<reference evidence="2" key="1">
    <citation type="submission" date="2020-10" db="EMBL/GenBank/DDBJ databases">
        <authorList>
            <person name="Gilroy R."/>
        </authorList>
    </citation>
    <scope>NUCLEOTIDE SEQUENCE</scope>
    <source>
        <strain evidence="2">15467</strain>
    </source>
</reference>
<dbReference type="EMBL" id="JADINB010000037">
    <property type="protein sequence ID" value="MBO8428621.1"/>
    <property type="molecule type" value="Genomic_DNA"/>
</dbReference>
<evidence type="ECO:0000313" key="3">
    <source>
        <dbReference type="Proteomes" id="UP000823635"/>
    </source>
</evidence>
<dbReference type="AlphaFoldDB" id="A0A9D9DK18"/>
<dbReference type="SUPFAM" id="SSF53187">
    <property type="entry name" value="Zn-dependent exopeptidases"/>
    <property type="match status" value="1"/>
</dbReference>
<reference evidence="2" key="2">
    <citation type="journal article" date="2021" name="PeerJ">
        <title>Extensive microbial diversity within the chicken gut microbiome revealed by metagenomics and culture.</title>
        <authorList>
            <person name="Gilroy R."/>
            <person name="Ravi A."/>
            <person name="Getino M."/>
            <person name="Pursley I."/>
            <person name="Horton D.L."/>
            <person name="Alikhan N.F."/>
            <person name="Baker D."/>
            <person name="Gharbi K."/>
            <person name="Hall N."/>
            <person name="Watson M."/>
            <person name="Adriaenssens E.M."/>
            <person name="Foster-Nyarko E."/>
            <person name="Jarju S."/>
            <person name="Secka A."/>
            <person name="Antonio M."/>
            <person name="Oren A."/>
            <person name="Chaudhuri R.R."/>
            <person name="La Ragione R."/>
            <person name="Hildebrand F."/>
            <person name="Pallen M.J."/>
        </authorList>
    </citation>
    <scope>NUCLEOTIDE SEQUENCE</scope>
    <source>
        <strain evidence="2">15467</strain>
    </source>
</reference>
<dbReference type="Proteomes" id="UP000823635">
    <property type="component" value="Unassembled WGS sequence"/>
</dbReference>
<sequence>MESLEQFREYYCNVLKEISSESYFGRSAYGNGDIKAAKYIIDRLVENGAEPLRNEMADRAGRPAYPEYKSAVIPGGEGRWNGEPAYYKDFLQHFEYPMNVMRGSMELSVDGKEYRPTFDFVVKEFSPSCKGEFRIHYLDERYYSPDIFCNYLSSGEFRDSFVVLDWKLFWEKLPSESWLERYFPYLEPLENIGGIILKDSKPEQFPYFKARSYKVLNMPVLVVNSTFPDNAVSLCINIESQMIEHKDGHNILAVIKGSVNPEKYTFFVAHYDHLGLMGAGNVYPGANDNGSGTAMLLALSHYYSKHKPTNSVVFFFPDAEESNLLGSFYYVENPYVPLDKTVTVIDVDMVADTGNRLSCQVGDGKDSTRNVLEEFKVCNSGISSPFEEILREELNDNSDHYPFVLKGVPAIYLEIVGDCYRHYHTPRDSYGNSSDSNIERLLELVVSFAG</sequence>
<dbReference type="PANTHER" id="PTHR12147:SF26">
    <property type="entry name" value="PEPTIDASE M28 DOMAIN-CONTAINING PROTEIN"/>
    <property type="match status" value="1"/>
</dbReference>
<name>A0A9D9DK18_9BACT</name>
<comment type="caution">
    <text evidence="2">The sequence shown here is derived from an EMBL/GenBank/DDBJ whole genome shotgun (WGS) entry which is preliminary data.</text>
</comment>
<dbReference type="InterPro" id="IPR007484">
    <property type="entry name" value="Peptidase_M28"/>
</dbReference>
<dbReference type="Pfam" id="PF04389">
    <property type="entry name" value="Peptidase_M28"/>
    <property type="match status" value="1"/>
</dbReference>
<evidence type="ECO:0000259" key="1">
    <source>
        <dbReference type="Pfam" id="PF04389"/>
    </source>
</evidence>
<gene>
    <name evidence="2" type="ORF">IAC68_01645</name>
</gene>
<feature type="domain" description="Peptidase M28" evidence="1">
    <location>
        <begin position="250"/>
        <end position="448"/>
    </location>
</feature>
<dbReference type="Gene3D" id="3.40.630.10">
    <property type="entry name" value="Zn peptidases"/>
    <property type="match status" value="1"/>
</dbReference>